<gene>
    <name evidence="1" type="ORF">V6R90_00610</name>
</gene>
<dbReference type="RefSeq" id="WP_349803454.1">
    <property type="nucleotide sequence ID" value="NZ_JBEGDP010000001.1"/>
</dbReference>
<reference evidence="1 2" key="1">
    <citation type="submission" date="2024-02" db="EMBL/GenBank/DDBJ databases">
        <title>Full genome sequence of Nocardioides kribbensis.</title>
        <authorList>
            <person name="Poletto B.L."/>
            <person name="Silva G."/>
            <person name="Galante D."/>
            <person name="Campos K.R."/>
            <person name="Santos M.B.N."/>
            <person name="Sacchi C.T."/>
        </authorList>
    </citation>
    <scope>NUCLEOTIDE SEQUENCE [LARGE SCALE GENOMIC DNA]</scope>
    <source>
        <strain evidence="1 2">O4R</strain>
    </source>
</reference>
<evidence type="ECO:0008006" key="3">
    <source>
        <dbReference type="Google" id="ProtNLM"/>
    </source>
</evidence>
<name>A0ABV1NTC6_9ACTN</name>
<dbReference type="Proteomes" id="UP001482520">
    <property type="component" value="Unassembled WGS sequence"/>
</dbReference>
<evidence type="ECO:0000313" key="1">
    <source>
        <dbReference type="EMBL" id="MEQ7845758.1"/>
    </source>
</evidence>
<keyword evidence="2" id="KW-1185">Reference proteome</keyword>
<organism evidence="1 2">
    <name type="scientific">Nocardioides kribbensis</name>
    <dbReference type="NCBI Taxonomy" id="305517"/>
    <lineage>
        <taxon>Bacteria</taxon>
        <taxon>Bacillati</taxon>
        <taxon>Actinomycetota</taxon>
        <taxon>Actinomycetes</taxon>
        <taxon>Propionibacteriales</taxon>
        <taxon>Nocardioidaceae</taxon>
        <taxon>Nocardioides</taxon>
    </lineage>
</organism>
<evidence type="ECO:0000313" key="2">
    <source>
        <dbReference type="Proteomes" id="UP001482520"/>
    </source>
</evidence>
<dbReference type="EMBL" id="JBEGDP010000001">
    <property type="protein sequence ID" value="MEQ7845758.1"/>
    <property type="molecule type" value="Genomic_DNA"/>
</dbReference>
<comment type="caution">
    <text evidence="1">The sequence shown here is derived from an EMBL/GenBank/DDBJ whole genome shotgun (WGS) entry which is preliminary data.</text>
</comment>
<accession>A0ABV1NTC6</accession>
<proteinExistence type="predicted"/>
<protein>
    <recommendedName>
        <fullName evidence="3">DUF222 domain-containing protein</fullName>
    </recommendedName>
</protein>
<sequence length="213" mass="22941">MPLGLPPDLARTAERTLRSYDRGLMTRDELDEALWNDVHTFAEQEFDRAHPDWADEALLGRDAVAWEIGFEARGNAAAQAGAAYALALADKHEHATGLVARVFGSPQWQQALEPVRARLTKAATAGPEAMEALAWTGWLAALRGVLPPEAREAVRAAPVSPAIAMVDLLEADREGDSTRVEEIVAAAGQRGCVSPAVGLIRFRRNEGRSVAVS</sequence>